<proteinExistence type="predicted"/>
<evidence type="ECO:0000313" key="2">
    <source>
        <dbReference type="EMBL" id="KAJ8866399.1"/>
    </source>
</evidence>
<dbReference type="Proteomes" id="UP001159363">
    <property type="component" value="Chromosome 15"/>
</dbReference>
<accession>A0ABQ9G5S6</accession>
<evidence type="ECO:0000256" key="1">
    <source>
        <dbReference type="SAM" id="MobiDB-lite"/>
    </source>
</evidence>
<comment type="caution">
    <text evidence="2">The sequence shown here is derived from an EMBL/GenBank/DDBJ whole genome shotgun (WGS) entry which is preliminary data.</text>
</comment>
<sequence>MGKEKKIARYQCQERRDLFRVIPSRARAVARWRAPTPAEEHGLKFVTAPSTKEEEEGVDRGRKGVEGEDGDKRPSRQVKLSGGGMDVCVCVSVIRGAARALSSIIYRRVLGLIPFFRSNSSPGSLKLELRWLSGLSLTRRTHQSPAAQVRALSDHTPLPATVHIPINDFMAGTQRILTSSRGGERGFDKAIYIPREGETFSFTTRSAGGRQFPRPIVADDIGERCGLSLLKGRQIILPPAQLEEEHCTLARAGDEHLYARTRLGKVNEAAGIAERRVEGARVCEAELGATSSHQTALGRARSAARLSSFLFVEDRGRGGVVDRLLAFHLGEPVSIPGGFGPGCSCRTMPLVSGFPRGSPVSSALAFRCCFALTLLYPYSALNQAFTQMRNLLLGHIHMIVLHLLQHVDHSSQQYKWVQSPAGSPDFRKWESCLTMPLVCGFSRGSPVSPAPSFRRRSIFTSIALTVSQDLVVKSRPNIFTHYLYSARLKKAPLHMSWLEAEEEEEGSFSQARDGMRLLTLGVMCKQILRRMYFLRKYYRNSEFLEASMTTELIAKCVSPPRPENFASSMTCRLNLYKRADANCKLHIGCLLSQWKATIGPAFSKRCQTPCGPMAEGSDIFQPTTRAIHMSRPHEPTIPASYAKRPYQSAIRTEYTSYSTLPYEPTIRTFHLSQQYNPTIPTKHVN</sequence>
<organism evidence="2 3">
    <name type="scientific">Dryococelus australis</name>
    <dbReference type="NCBI Taxonomy" id="614101"/>
    <lineage>
        <taxon>Eukaryota</taxon>
        <taxon>Metazoa</taxon>
        <taxon>Ecdysozoa</taxon>
        <taxon>Arthropoda</taxon>
        <taxon>Hexapoda</taxon>
        <taxon>Insecta</taxon>
        <taxon>Pterygota</taxon>
        <taxon>Neoptera</taxon>
        <taxon>Polyneoptera</taxon>
        <taxon>Phasmatodea</taxon>
        <taxon>Verophasmatodea</taxon>
        <taxon>Anareolatae</taxon>
        <taxon>Phasmatidae</taxon>
        <taxon>Eurycanthinae</taxon>
        <taxon>Dryococelus</taxon>
    </lineage>
</organism>
<keyword evidence="3" id="KW-1185">Reference proteome</keyword>
<name>A0ABQ9G5S6_9NEOP</name>
<protein>
    <submittedName>
        <fullName evidence="2">Uncharacterized protein</fullName>
    </submittedName>
</protein>
<evidence type="ECO:0000313" key="3">
    <source>
        <dbReference type="Proteomes" id="UP001159363"/>
    </source>
</evidence>
<feature type="region of interest" description="Disordered" evidence="1">
    <location>
        <begin position="40"/>
        <end position="78"/>
    </location>
</feature>
<reference evidence="2 3" key="1">
    <citation type="submission" date="2023-02" db="EMBL/GenBank/DDBJ databases">
        <title>LHISI_Scaffold_Assembly.</title>
        <authorList>
            <person name="Stuart O.P."/>
            <person name="Cleave R."/>
            <person name="Magrath M.J.L."/>
            <person name="Mikheyev A.S."/>
        </authorList>
    </citation>
    <scope>NUCLEOTIDE SEQUENCE [LARGE SCALE GENOMIC DNA]</scope>
    <source>
        <strain evidence="2">Daus_M_001</strain>
        <tissue evidence="2">Leg muscle</tissue>
    </source>
</reference>
<dbReference type="EMBL" id="JARBHB010000016">
    <property type="protein sequence ID" value="KAJ8866399.1"/>
    <property type="molecule type" value="Genomic_DNA"/>
</dbReference>
<gene>
    <name evidence="2" type="ORF">PR048_032242</name>
</gene>
<feature type="compositionally biased region" description="Basic and acidic residues" evidence="1">
    <location>
        <begin position="58"/>
        <end position="74"/>
    </location>
</feature>